<reference evidence="7 8" key="1">
    <citation type="journal article" date="2016" name="Proc. Natl. Acad. Sci. U.S.A.">
        <title>Comparative genomics of biotechnologically important yeasts.</title>
        <authorList>
            <person name="Riley R."/>
            <person name="Haridas S."/>
            <person name="Wolfe K.H."/>
            <person name="Lopes M.R."/>
            <person name="Hittinger C.T."/>
            <person name="Goeker M."/>
            <person name="Salamov A.A."/>
            <person name="Wisecaver J.H."/>
            <person name="Long T.M."/>
            <person name="Calvey C.H."/>
            <person name="Aerts A.L."/>
            <person name="Barry K.W."/>
            <person name="Choi C."/>
            <person name="Clum A."/>
            <person name="Coughlan A.Y."/>
            <person name="Deshpande S."/>
            <person name="Douglass A.P."/>
            <person name="Hanson S.J."/>
            <person name="Klenk H.-P."/>
            <person name="LaButti K.M."/>
            <person name="Lapidus A."/>
            <person name="Lindquist E.A."/>
            <person name="Lipzen A.M."/>
            <person name="Meier-Kolthoff J.P."/>
            <person name="Ohm R.A."/>
            <person name="Otillar R.P."/>
            <person name="Pangilinan J.L."/>
            <person name="Peng Y."/>
            <person name="Rokas A."/>
            <person name="Rosa C.A."/>
            <person name="Scheuner C."/>
            <person name="Sibirny A.A."/>
            <person name="Slot J.C."/>
            <person name="Stielow J.B."/>
            <person name="Sun H."/>
            <person name="Kurtzman C.P."/>
            <person name="Blackwell M."/>
            <person name="Grigoriev I.V."/>
            <person name="Jeffries T.W."/>
        </authorList>
    </citation>
    <scope>NUCLEOTIDE SEQUENCE [LARGE SCALE GENOMIC DNA]</scope>
    <source>
        <strain evidence="8">ATCC 58044 / CBS 1984 / NCYC 433 / NRRL Y-366-8</strain>
    </source>
</reference>
<proteinExistence type="inferred from homology"/>
<dbReference type="Pfam" id="PF01987">
    <property type="entry name" value="AIM24"/>
    <property type="match status" value="1"/>
</dbReference>
<protein>
    <recommendedName>
        <fullName evidence="3 6">Altered inheritance of mitochondria protein 24, mitochondrial</fullName>
    </recommendedName>
</protein>
<dbReference type="EMBL" id="KV454213">
    <property type="protein sequence ID" value="ODQ57359.1"/>
    <property type="molecule type" value="Genomic_DNA"/>
</dbReference>
<dbReference type="AlphaFoldDB" id="A0A1E3NVX4"/>
<dbReference type="GO" id="GO:0007007">
    <property type="term" value="P:inner mitochondrial membrane organization"/>
    <property type="evidence" value="ECO:0007669"/>
    <property type="project" value="TreeGrafter"/>
</dbReference>
<dbReference type="Gene3D" id="3.60.160.10">
    <property type="entry name" value="Mitochondrial biogenesis AIM24"/>
    <property type="match status" value="1"/>
</dbReference>
<keyword evidence="4" id="KW-0809">Transit peptide</keyword>
<evidence type="ECO:0000256" key="5">
    <source>
        <dbReference type="ARBA" id="ARBA00023128"/>
    </source>
</evidence>
<evidence type="ECO:0000256" key="1">
    <source>
        <dbReference type="ARBA" id="ARBA00004173"/>
    </source>
</evidence>
<accession>A0A1E3NVX4</accession>
<evidence type="ECO:0000313" key="7">
    <source>
        <dbReference type="EMBL" id="ODQ57359.1"/>
    </source>
</evidence>
<organism evidence="7 8">
    <name type="scientific">Wickerhamomyces anomalus (strain ATCC 58044 / CBS 1984 / NCYC 433 / NRRL Y-366-8)</name>
    <name type="common">Yeast</name>
    <name type="synonym">Hansenula anomala</name>
    <dbReference type="NCBI Taxonomy" id="683960"/>
    <lineage>
        <taxon>Eukaryota</taxon>
        <taxon>Fungi</taxon>
        <taxon>Dikarya</taxon>
        <taxon>Ascomycota</taxon>
        <taxon>Saccharomycotina</taxon>
        <taxon>Saccharomycetes</taxon>
        <taxon>Phaffomycetales</taxon>
        <taxon>Wickerhamomycetaceae</taxon>
        <taxon>Wickerhamomyces</taxon>
    </lineage>
</organism>
<gene>
    <name evidence="7" type="ORF">WICANDRAFT_64712</name>
</gene>
<evidence type="ECO:0000256" key="6">
    <source>
        <dbReference type="RuleBase" id="RU363045"/>
    </source>
</evidence>
<evidence type="ECO:0000256" key="4">
    <source>
        <dbReference type="ARBA" id="ARBA00022946"/>
    </source>
</evidence>
<sequence>MVVKSRLISSTGQVISKRFNSTITNDISSQLSNIPKSTGAGPFIEYPRFEPLGNPASLINITLPPSSVLNLRTNSILAANGDLNNISSKLSILKLFTKPLIYNKISSTTPLSLILSNKGSNKFFVNLELSELEEWTIFNTKNLIAWYGPDLKITNNNKIGINLSSGNNKSNVILNGETQLFTLNLEQDETLYLNPKSIIAINSSQSGSNFHKLDSSSLQLSIPKFKIWDSIKIAFNSLYSKFNQYIQVPSETKAIETTKSITTENKSSTSFEIPQSLKSFGTWISTKFNNFILNDKVFYEVKGPATIIVQNSTSISTSKIFTNEQLNEIYQNLK</sequence>
<keyword evidence="5 6" id="KW-0496">Mitochondrion</keyword>
<dbReference type="PANTHER" id="PTHR36959:SF2">
    <property type="entry name" value="ALTERED INHERITANCE OF MITOCHONDRIA PROTEIN 24, MITOCHONDRIAL"/>
    <property type="match status" value="1"/>
</dbReference>
<dbReference type="InterPro" id="IPR036983">
    <property type="entry name" value="AIM24_sf"/>
</dbReference>
<dbReference type="GeneID" id="30201033"/>
<dbReference type="InterPro" id="IPR002838">
    <property type="entry name" value="AIM24"/>
</dbReference>
<dbReference type="Proteomes" id="UP000094112">
    <property type="component" value="Unassembled WGS sequence"/>
</dbReference>
<evidence type="ECO:0000256" key="2">
    <source>
        <dbReference type="ARBA" id="ARBA00009322"/>
    </source>
</evidence>
<comment type="similarity">
    <text evidence="2 6">Belongs to the AIM24 family.</text>
</comment>
<keyword evidence="8" id="KW-1185">Reference proteome</keyword>
<dbReference type="RefSeq" id="XP_019036566.1">
    <property type="nucleotide sequence ID" value="XM_019183787.1"/>
</dbReference>
<comment type="subcellular location">
    <subcellularLocation>
        <location evidence="1 6">Mitochondrion</location>
    </subcellularLocation>
</comment>
<evidence type="ECO:0000256" key="3">
    <source>
        <dbReference type="ARBA" id="ARBA00013287"/>
    </source>
</evidence>
<evidence type="ECO:0000313" key="8">
    <source>
        <dbReference type="Proteomes" id="UP000094112"/>
    </source>
</evidence>
<name>A0A1E3NVX4_WICAA</name>
<dbReference type="GO" id="GO:0005743">
    <property type="term" value="C:mitochondrial inner membrane"/>
    <property type="evidence" value="ECO:0007669"/>
    <property type="project" value="TreeGrafter"/>
</dbReference>
<dbReference type="OrthoDB" id="5295771at2759"/>
<dbReference type="PANTHER" id="PTHR36959">
    <property type="entry name" value="ALTERED INHERITANCE OF MITOCHONDRIA PROTEIN 24, MITOCHONDRIAL"/>
    <property type="match status" value="1"/>
</dbReference>